<dbReference type="Proteomes" id="UP000019132">
    <property type="component" value="Unassembled WGS sequence"/>
</dbReference>
<dbReference type="FunFam" id="1.20.120.550:FF:000005">
    <property type="entry name" value="Inorganic phosphate transporter 1-6"/>
    <property type="match status" value="1"/>
</dbReference>
<dbReference type="EC" id="2.5.1.18" evidence="5"/>
<evidence type="ECO:0000256" key="8">
    <source>
        <dbReference type="ARBA" id="ARBA00022787"/>
    </source>
</evidence>
<keyword evidence="9" id="KW-0256">Endoplasmic reticulum</keyword>
<evidence type="ECO:0000256" key="9">
    <source>
        <dbReference type="ARBA" id="ARBA00022824"/>
    </source>
</evidence>
<comment type="subunit">
    <text evidence="14">Homotrimer; The trimer binds only one molecule of glutathione.</text>
</comment>
<keyword evidence="6" id="KW-0808">Transferase</keyword>
<evidence type="ECO:0000256" key="11">
    <source>
        <dbReference type="ARBA" id="ARBA00022990"/>
    </source>
</evidence>
<keyword evidence="12" id="KW-0496">Mitochondrion</keyword>
<evidence type="ECO:0000256" key="10">
    <source>
        <dbReference type="ARBA" id="ARBA00022989"/>
    </source>
</evidence>
<dbReference type="SUPFAM" id="SSF161084">
    <property type="entry name" value="MAPEG domain-like"/>
    <property type="match status" value="1"/>
</dbReference>
<feature type="transmembrane region" description="Helical" evidence="17">
    <location>
        <begin position="135"/>
        <end position="156"/>
    </location>
</feature>
<organism evidence="18 19">
    <name type="scientific">Globisporangium ultimum (strain ATCC 200006 / CBS 805.95 / DAOM BR144)</name>
    <name type="common">Pythium ultimum</name>
    <dbReference type="NCBI Taxonomy" id="431595"/>
    <lineage>
        <taxon>Eukaryota</taxon>
        <taxon>Sar</taxon>
        <taxon>Stramenopiles</taxon>
        <taxon>Oomycota</taxon>
        <taxon>Peronosporomycetes</taxon>
        <taxon>Pythiales</taxon>
        <taxon>Pythiaceae</taxon>
        <taxon>Globisporangium</taxon>
    </lineage>
</organism>
<name>K3WS42_GLOUD</name>
<dbReference type="GO" id="GO:0005741">
    <property type="term" value="C:mitochondrial outer membrane"/>
    <property type="evidence" value="ECO:0007669"/>
    <property type="project" value="UniProtKB-SubCell"/>
</dbReference>
<comment type="catalytic activity">
    <reaction evidence="16">
        <text>RX + glutathione = an S-substituted glutathione + a halide anion + H(+)</text>
        <dbReference type="Rhea" id="RHEA:16437"/>
        <dbReference type="ChEBI" id="CHEBI:15378"/>
        <dbReference type="ChEBI" id="CHEBI:16042"/>
        <dbReference type="ChEBI" id="CHEBI:17792"/>
        <dbReference type="ChEBI" id="CHEBI:57925"/>
        <dbReference type="ChEBI" id="CHEBI:90779"/>
        <dbReference type="EC" id="2.5.1.18"/>
    </reaction>
    <physiologicalReaction direction="left-to-right" evidence="16">
        <dbReference type="Rhea" id="RHEA:16438"/>
    </physiologicalReaction>
</comment>
<evidence type="ECO:0000313" key="19">
    <source>
        <dbReference type="Proteomes" id="UP000019132"/>
    </source>
</evidence>
<evidence type="ECO:0000256" key="14">
    <source>
        <dbReference type="ARBA" id="ARBA00038540"/>
    </source>
</evidence>
<dbReference type="InterPro" id="IPR040162">
    <property type="entry name" value="MGST1-like"/>
</dbReference>
<feature type="transmembrane region" description="Helical" evidence="17">
    <location>
        <begin position="88"/>
        <end position="115"/>
    </location>
</feature>
<dbReference type="PANTHER" id="PTHR10689:SF6">
    <property type="entry name" value="MICROSOMAL GLUTATHIONE S-TRANSFERASE 1"/>
    <property type="match status" value="1"/>
</dbReference>
<dbReference type="EnsemblProtists" id="PYU1_T007786">
    <property type="protein sequence ID" value="PYU1_T007786"/>
    <property type="gene ID" value="PYU1_G007770"/>
</dbReference>
<comment type="similarity">
    <text evidence="4">Belongs to the MAPEG family.</text>
</comment>
<feature type="transmembrane region" description="Helical" evidence="17">
    <location>
        <begin position="6"/>
        <end position="26"/>
    </location>
</feature>
<keyword evidence="11" id="KW-0007">Acetylation</keyword>
<reference evidence="19" key="1">
    <citation type="journal article" date="2010" name="Genome Biol.">
        <title>Genome sequence of the necrotrophic plant pathogen Pythium ultimum reveals original pathogenicity mechanisms and effector repertoire.</title>
        <authorList>
            <person name="Levesque C.A."/>
            <person name="Brouwer H."/>
            <person name="Cano L."/>
            <person name="Hamilton J.P."/>
            <person name="Holt C."/>
            <person name="Huitema E."/>
            <person name="Raffaele S."/>
            <person name="Robideau G.P."/>
            <person name="Thines M."/>
            <person name="Win J."/>
            <person name="Zerillo M.M."/>
            <person name="Beakes G.W."/>
            <person name="Boore J.L."/>
            <person name="Busam D."/>
            <person name="Dumas B."/>
            <person name="Ferriera S."/>
            <person name="Fuerstenberg S.I."/>
            <person name="Gachon C.M."/>
            <person name="Gaulin E."/>
            <person name="Govers F."/>
            <person name="Grenville-Briggs L."/>
            <person name="Horner N."/>
            <person name="Hostetler J."/>
            <person name="Jiang R.H."/>
            <person name="Johnson J."/>
            <person name="Krajaejun T."/>
            <person name="Lin H."/>
            <person name="Meijer H.J."/>
            <person name="Moore B."/>
            <person name="Morris P."/>
            <person name="Phuntmart V."/>
            <person name="Puiu D."/>
            <person name="Shetty J."/>
            <person name="Stajich J.E."/>
            <person name="Tripathy S."/>
            <person name="Wawra S."/>
            <person name="van West P."/>
            <person name="Whitty B.R."/>
            <person name="Coutinho P.M."/>
            <person name="Henrissat B."/>
            <person name="Martin F."/>
            <person name="Thomas P.D."/>
            <person name="Tyler B.M."/>
            <person name="De Vries R.P."/>
            <person name="Kamoun S."/>
            <person name="Yandell M."/>
            <person name="Tisserat N."/>
            <person name="Buell C.R."/>
        </authorList>
    </citation>
    <scope>NUCLEOTIDE SEQUENCE</scope>
    <source>
        <strain evidence="19">DAOM:BR144</strain>
    </source>
</reference>
<keyword evidence="8" id="KW-1000">Mitochondrion outer membrane</keyword>
<sequence length="157" mass="17328">MVDTNVKVYVACTSALYLKFLATVMIQGGKTFISGGRPPEDNKLSLAKKSGVKQNYGMKVDEKDEKIFKAREVEHRWRRIIMNDLESIPFALFVFGAGILAGSNQTVHSVALITYTVARYAHTVAYAKSLQPHRALFWFGGVLMTLVGVGNAVVALF</sequence>
<evidence type="ECO:0000256" key="3">
    <source>
        <dbReference type="ARBA" id="ARBA00004477"/>
    </source>
</evidence>
<keyword evidence="13 17" id="KW-0472">Membrane</keyword>
<evidence type="ECO:0000256" key="12">
    <source>
        <dbReference type="ARBA" id="ARBA00023128"/>
    </source>
</evidence>
<proteinExistence type="inferred from homology"/>
<evidence type="ECO:0000256" key="1">
    <source>
        <dbReference type="ARBA" id="ARBA00003701"/>
    </source>
</evidence>
<dbReference type="GO" id="GO:0004364">
    <property type="term" value="F:glutathione transferase activity"/>
    <property type="evidence" value="ECO:0007669"/>
    <property type="project" value="UniProtKB-EC"/>
</dbReference>
<dbReference type="EMBL" id="GL376617">
    <property type="status" value="NOT_ANNOTATED_CDS"/>
    <property type="molecule type" value="Genomic_DNA"/>
</dbReference>
<dbReference type="GO" id="GO:0005789">
    <property type="term" value="C:endoplasmic reticulum membrane"/>
    <property type="evidence" value="ECO:0007669"/>
    <property type="project" value="UniProtKB-SubCell"/>
</dbReference>
<keyword evidence="10 17" id="KW-1133">Transmembrane helix</keyword>
<evidence type="ECO:0000256" key="15">
    <source>
        <dbReference type="ARBA" id="ARBA00039397"/>
    </source>
</evidence>
<evidence type="ECO:0000256" key="4">
    <source>
        <dbReference type="ARBA" id="ARBA00010459"/>
    </source>
</evidence>
<reference evidence="19" key="2">
    <citation type="submission" date="2010-04" db="EMBL/GenBank/DDBJ databases">
        <authorList>
            <person name="Buell R."/>
            <person name="Hamilton J."/>
            <person name="Hostetler J."/>
        </authorList>
    </citation>
    <scope>NUCLEOTIDE SEQUENCE [LARGE SCALE GENOMIC DNA]</scope>
    <source>
        <strain evidence="19">DAOM:BR144</strain>
    </source>
</reference>
<dbReference type="VEuPathDB" id="FungiDB:PYU1_G007770"/>
<evidence type="ECO:0000256" key="6">
    <source>
        <dbReference type="ARBA" id="ARBA00022679"/>
    </source>
</evidence>
<accession>K3WS42</accession>
<evidence type="ECO:0000256" key="7">
    <source>
        <dbReference type="ARBA" id="ARBA00022692"/>
    </source>
</evidence>
<protein>
    <recommendedName>
        <fullName evidence="15">Microsomal glutathione S-transferase 1</fullName>
        <ecNumber evidence="5">2.5.1.18</ecNumber>
    </recommendedName>
</protein>
<comment type="function">
    <text evidence="1">Conjugation of reduced glutathione to a wide number of exogenous and endogenous hydrophobic electrophiles.</text>
</comment>
<evidence type="ECO:0000256" key="2">
    <source>
        <dbReference type="ARBA" id="ARBA00004294"/>
    </source>
</evidence>
<keyword evidence="7 17" id="KW-0812">Transmembrane</keyword>
<evidence type="ECO:0000313" key="18">
    <source>
        <dbReference type="EnsemblProtists" id="PYU1_T007786"/>
    </source>
</evidence>
<evidence type="ECO:0000256" key="5">
    <source>
        <dbReference type="ARBA" id="ARBA00012452"/>
    </source>
</evidence>
<comment type="subcellular location">
    <subcellularLocation>
        <location evidence="3">Endoplasmic reticulum membrane</location>
        <topology evidence="3">Multi-pass membrane protein</topology>
    </subcellularLocation>
    <subcellularLocation>
        <location evidence="2">Mitochondrion outer membrane</location>
    </subcellularLocation>
</comment>
<dbReference type="InterPro" id="IPR023352">
    <property type="entry name" value="MAPEG-like_dom_sf"/>
</dbReference>
<keyword evidence="19" id="KW-1185">Reference proteome</keyword>
<evidence type="ECO:0000256" key="17">
    <source>
        <dbReference type="SAM" id="Phobius"/>
    </source>
</evidence>
<dbReference type="AlphaFoldDB" id="K3WS42"/>
<dbReference type="Gene3D" id="1.20.120.550">
    <property type="entry name" value="Membrane associated eicosanoid/glutathione metabolism-like domain"/>
    <property type="match status" value="1"/>
</dbReference>
<dbReference type="HOGENOM" id="CLU_124175_0_0_1"/>
<dbReference type="Pfam" id="PF01124">
    <property type="entry name" value="MAPEG"/>
    <property type="match status" value="1"/>
</dbReference>
<dbReference type="InterPro" id="IPR001129">
    <property type="entry name" value="Membr-assoc_MAPEG"/>
</dbReference>
<evidence type="ECO:0000256" key="13">
    <source>
        <dbReference type="ARBA" id="ARBA00023136"/>
    </source>
</evidence>
<reference evidence="18" key="3">
    <citation type="submission" date="2015-02" db="UniProtKB">
        <authorList>
            <consortium name="EnsemblProtists"/>
        </authorList>
    </citation>
    <scope>IDENTIFICATION</scope>
    <source>
        <strain evidence="18">DAOM BR144</strain>
    </source>
</reference>
<evidence type="ECO:0000256" key="16">
    <source>
        <dbReference type="ARBA" id="ARBA00049385"/>
    </source>
</evidence>
<dbReference type="eggNOG" id="ENOG502RX6I">
    <property type="taxonomic scope" value="Eukaryota"/>
</dbReference>
<dbReference type="OMA" id="VHISAMI"/>
<dbReference type="InParanoid" id="K3WS42"/>
<dbReference type="PANTHER" id="PTHR10689">
    <property type="entry name" value="MICROSOMAL GLUTATHIONE S-TRANSFERASE 1"/>
    <property type="match status" value="1"/>
</dbReference>